<evidence type="ECO:0008006" key="5">
    <source>
        <dbReference type="Google" id="ProtNLM"/>
    </source>
</evidence>
<keyword evidence="2" id="KW-0732">Signal</keyword>
<feature type="compositionally biased region" description="Low complexity" evidence="1">
    <location>
        <begin position="294"/>
        <end position="309"/>
    </location>
</feature>
<dbReference type="AlphaFoldDB" id="A0A165DSW0"/>
<evidence type="ECO:0000313" key="3">
    <source>
        <dbReference type="EMBL" id="KZT53469.1"/>
    </source>
</evidence>
<protein>
    <recommendedName>
        <fullName evidence="5">Pal1-domain-containing protein</fullName>
    </recommendedName>
</protein>
<feature type="compositionally biased region" description="Basic and acidic residues" evidence="1">
    <location>
        <begin position="329"/>
        <end position="344"/>
    </location>
</feature>
<evidence type="ECO:0000313" key="4">
    <source>
        <dbReference type="Proteomes" id="UP000076842"/>
    </source>
</evidence>
<name>A0A165DSW0_9BASI</name>
<feature type="compositionally biased region" description="Polar residues" evidence="1">
    <location>
        <begin position="236"/>
        <end position="245"/>
    </location>
</feature>
<feature type="signal peptide" evidence="2">
    <location>
        <begin position="1"/>
        <end position="20"/>
    </location>
</feature>
<evidence type="ECO:0000256" key="1">
    <source>
        <dbReference type="SAM" id="MobiDB-lite"/>
    </source>
</evidence>
<feature type="compositionally biased region" description="Basic residues" evidence="1">
    <location>
        <begin position="248"/>
        <end position="269"/>
    </location>
</feature>
<feature type="region of interest" description="Disordered" evidence="1">
    <location>
        <begin position="25"/>
        <end position="67"/>
    </location>
</feature>
<feature type="compositionally biased region" description="Basic and acidic residues" evidence="1">
    <location>
        <begin position="147"/>
        <end position="164"/>
    </location>
</feature>
<feature type="compositionally biased region" description="Low complexity" evidence="1">
    <location>
        <begin position="47"/>
        <end position="58"/>
    </location>
</feature>
<feature type="compositionally biased region" description="Basic residues" evidence="1">
    <location>
        <begin position="403"/>
        <end position="414"/>
    </location>
</feature>
<sequence length="489" mass="53178">MHSTTTIALLLSLLAAGALGSSATPDAYKPHHHKKQPSRHLQSGSYSSALADPATAPADEAELNGGAQRTHARDLLIQGRSFNRFDGHESKVFKGPERRIHPNIVVRDLVEDPSFEERTFAQPTTVPRRGAAHHGEISDKYPALKPHNHDEKHKYSGDRHPRDMDYEDQLETRNEIDRGARTGHHGHTQANTGTTAFHGDKNKYIARPIEERDGLEEQTPPVEISPSPSAMEPEATKSTSPTISGANGRHRHSEANHAAKKGKMHRPKVNQRDLSDETAFEERDDTPPTMSQDPAPSAHAHSHGSGNSSKARAGKTHRHGHAKVNADMPHVHGDKNTVDTRSIEEWDDLEERDVLLSGPSGDSAPRRHRTAPGKAGAENDESAQQTGSAGEPTPHGAKSTHSASHHGYKNRHSARAVEWDDLEERTPPSNQPAYTGKLVGGTSGAAYPGGKPLMAGQAAVRSRQPVTGMSLRKTGHQKPAQRHSVEELD</sequence>
<evidence type="ECO:0000256" key="2">
    <source>
        <dbReference type="SAM" id="SignalP"/>
    </source>
</evidence>
<reference evidence="3 4" key="1">
    <citation type="journal article" date="2016" name="Mol. Biol. Evol.">
        <title>Comparative Genomics of Early-Diverging Mushroom-Forming Fungi Provides Insights into the Origins of Lignocellulose Decay Capabilities.</title>
        <authorList>
            <person name="Nagy L.G."/>
            <person name="Riley R."/>
            <person name="Tritt A."/>
            <person name="Adam C."/>
            <person name="Daum C."/>
            <person name="Floudas D."/>
            <person name="Sun H."/>
            <person name="Yadav J.S."/>
            <person name="Pangilinan J."/>
            <person name="Larsson K.H."/>
            <person name="Matsuura K."/>
            <person name="Barry K."/>
            <person name="Labutti K."/>
            <person name="Kuo R."/>
            <person name="Ohm R.A."/>
            <person name="Bhattacharya S.S."/>
            <person name="Shirouzu T."/>
            <person name="Yoshinaga Y."/>
            <person name="Martin F.M."/>
            <person name="Grigoriev I.V."/>
            <person name="Hibbett D.S."/>
        </authorList>
    </citation>
    <scope>NUCLEOTIDE SEQUENCE [LARGE SCALE GENOMIC DNA]</scope>
    <source>
        <strain evidence="3 4">HHB12733</strain>
    </source>
</reference>
<proteinExistence type="predicted"/>
<dbReference type="Proteomes" id="UP000076842">
    <property type="component" value="Unassembled WGS sequence"/>
</dbReference>
<feature type="chain" id="PRO_5007856848" description="Pal1-domain-containing protein" evidence="2">
    <location>
        <begin position="21"/>
        <end position="489"/>
    </location>
</feature>
<dbReference type="EMBL" id="KV424036">
    <property type="protein sequence ID" value="KZT53469.1"/>
    <property type="molecule type" value="Genomic_DNA"/>
</dbReference>
<keyword evidence="4" id="KW-1185">Reference proteome</keyword>
<feature type="compositionally biased region" description="Basic and acidic residues" evidence="1">
    <location>
        <begin position="198"/>
        <end position="212"/>
    </location>
</feature>
<organism evidence="3 4">
    <name type="scientific">Calocera cornea HHB12733</name>
    <dbReference type="NCBI Taxonomy" id="1353952"/>
    <lineage>
        <taxon>Eukaryota</taxon>
        <taxon>Fungi</taxon>
        <taxon>Dikarya</taxon>
        <taxon>Basidiomycota</taxon>
        <taxon>Agaricomycotina</taxon>
        <taxon>Dacrymycetes</taxon>
        <taxon>Dacrymycetales</taxon>
        <taxon>Dacrymycetaceae</taxon>
        <taxon>Calocera</taxon>
    </lineage>
</organism>
<feature type="region of interest" description="Disordered" evidence="1">
    <location>
        <begin position="120"/>
        <end position="164"/>
    </location>
</feature>
<dbReference type="InParanoid" id="A0A165DSW0"/>
<accession>A0A165DSW0</accession>
<feature type="compositionally biased region" description="Basic residues" evidence="1">
    <location>
        <begin position="312"/>
        <end position="322"/>
    </location>
</feature>
<gene>
    <name evidence="3" type="ORF">CALCODRAFT_501064</name>
</gene>
<feature type="region of interest" description="Disordered" evidence="1">
    <location>
        <begin position="179"/>
        <end position="489"/>
    </location>
</feature>